<dbReference type="Proteomes" id="UP000886501">
    <property type="component" value="Unassembled WGS sequence"/>
</dbReference>
<keyword evidence="2" id="KW-1185">Reference proteome</keyword>
<evidence type="ECO:0000313" key="1">
    <source>
        <dbReference type="EMBL" id="KAF9653968.1"/>
    </source>
</evidence>
<gene>
    <name evidence="1" type="ORF">BDM02DRAFT_3107153</name>
</gene>
<comment type="caution">
    <text evidence="1">The sequence shown here is derived from an EMBL/GenBank/DDBJ whole genome shotgun (WGS) entry which is preliminary data.</text>
</comment>
<sequence>MWFQTDVIPRKLNPTFEIPSSSSVASLDSLVSTFLHRAPSAYSQIFSETSYPAHGVPRLLDIFSVPSISTGTFMSEISTLLDFVDSDSTSGKFGAFELKGLGEIQRAFGSGSEQYRVAADSLRAVIQSAIAKGSINLAVLTYAPDYREKRDPQQSPIPSPFPNQPVSTISTCHDSQETCGNATSSCSGRGQCVEVSRAGKACFICACSATKDAMGRTQNWVGEACERKDVSGPFVLLAGTTVGLLIVIIGSIGLLYKVGESALPSTLTGSIGGGLKRD</sequence>
<dbReference type="EMBL" id="MU117962">
    <property type="protein sequence ID" value="KAF9653968.1"/>
    <property type="molecule type" value="Genomic_DNA"/>
</dbReference>
<reference evidence="1" key="2">
    <citation type="journal article" date="2020" name="Nat. Commun.">
        <title>Large-scale genome sequencing of mycorrhizal fungi provides insights into the early evolution of symbiotic traits.</title>
        <authorList>
            <person name="Miyauchi S."/>
            <person name="Kiss E."/>
            <person name="Kuo A."/>
            <person name="Drula E."/>
            <person name="Kohler A."/>
            <person name="Sanchez-Garcia M."/>
            <person name="Morin E."/>
            <person name="Andreopoulos B."/>
            <person name="Barry K.W."/>
            <person name="Bonito G."/>
            <person name="Buee M."/>
            <person name="Carver A."/>
            <person name="Chen C."/>
            <person name="Cichocki N."/>
            <person name="Clum A."/>
            <person name="Culley D."/>
            <person name="Crous P.W."/>
            <person name="Fauchery L."/>
            <person name="Girlanda M."/>
            <person name="Hayes R.D."/>
            <person name="Keri Z."/>
            <person name="LaButti K."/>
            <person name="Lipzen A."/>
            <person name="Lombard V."/>
            <person name="Magnuson J."/>
            <person name="Maillard F."/>
            <person name="Murat C."/>
            <person name="Nolan M."/>
            <person name="Ohm R.A."/>
            <person name="Pangilinan J."/>
            <person name="Pereira M.F."/>
            <person name="Perotto S."/>
            <person name="Peter M."/>
            <person name="Pfister S."/>
            <person name="Riley R."/>
            <person name="Sitrit Y."/>
            <person name="Stielow J.B."/>
            <person name="Szollosi G."/>
            <person name="Zifcakova L."/>
            <person name="Stursova M."/>
            <person name="Spatafora J.W."/>
            <person name="Tedersoo L."/>
            <person name="Vaario L.M."/>
            <person name="Yamada A."/>
            <person name="Yan M."/>
            <person name="Wang P."/>
            <person name="Xu J."/>
            <person name="Bruns T."/>
            <person name="Baldrian P."/>
            <person name="Vilgalys R."/>
            <person name="Dunand C."/>
            <person name="Henrissat B."/>
            <person name="Grigoriev I.V."/>
            <person name="Hibbett D."/>
            <person name="Nagy L.G."/>
            <person name="Martin F.M."/>
        </authorList>
    </citation>
    <scope>NUCLEOTIDE SEQUENCE</scope>
    <source>
        <strain evidence="1">P2</strain>
    </source>
</reference>
<accession>A0ACB6ZWV3</accession>
<name>A0ACB6ZWV3_THEGA</name>
<evidence type="ECO:0000313" key="2">
    <source>
        <dbReference type="Proteomes" id="UP000886501"/>
    </source>
</evidence>
<proteinExistence type="predicted"/>
<reference evidence="1" key="1">
    <citation type="submission" date="2019-10" db="EMBL/GenBank/DDBJ databases">
        <authorList>
            <consortium name="DOE Joint Genome Institute"/>
            <person name="Kuo A."/>
            <person name="Miyauchi S."/>
            <person name="Kiss E."/>
            <person name="Drula E."/>
            <person name="Kohler A."/>
            <person name="Sanchez-Garcia M."/>
            <person name="Andreopoulos B."/>
            <person name="Barry K.W."/>
            <person name="Bonito G."/>
            <person name="Buee M."/>
            <person name="Carver A."/>
            <person name="Chen C."/>
            <person name="Cichocki N."/>
            <person name="Clum A."/>
            <person name="Culley D."/>
            <person name="Crous P.W."/>
            <person name="Fauchery L."/>
            <person name="Girlanda M."/>
            <person name="Hayes R."/>
            <person name="Keri Z."/>
            <person name="Labutti K."/>
            <person name="Lipzen A."/>
            <person name="Lombard V."/>
            <person name="Magnuson J."/>
            <person name="Maillard F."/>
            <person name="Morin E."/>
            <person name="Murat C."/>
            <person name="Nolan M."/>
            <person name="Ohm R."/>
            <person name="Pangilinan J."/>
            <person name="Pereira M."/>
            <person name="Perotto S."/>
            <person name="Peter M."/>
            <person name="Riley R."/>
            <person name="Sitrit Y."/>
            <person name="Stielow B."/>
            <person name="Szollosi G."/>
            <person name="Zifcakova L."/>
            <person name="Stursova M."/>
            <person name="Spatafora J.W."/>
            <person name="Tedersoo L."/>
            <person name="Vaario L.-M."/>
            <person name="Yamada A."/>
            <person name="Yan M."/>
            <person name="Wang P."/>
            <person name="Xu J."/>
            <person name="Bruns T."/>
            <person name="Baldrian P."/>
            <person name="Vilgalys R."/>
            <person name="Henrissat B."/>
            <person name="Grigoriev I.V."/>
            <person name="Hibbett D."/>
            <person name="Nagy L.G."/>
            <person name="Martin F.M."/>
        </authorList>
    </citation>
    <scope>NUCLEOTIDE SEQUENCE</scope>
    <source>
        <strain evidence="1">P2</strain>
    </source>
</reference>
<organism evidence="1 2">
    <name type="scientific">Thelephora ganbajun</name>
    <name type="common">Ganba fungus</name>
    <dbReference type="NCBI Taxonomy" id="370292"/>
    <lineage>
        <taxon>Eukaryota</taxon>
        <taxon>Fungi</taxon>
        <taxon>Dikarya</taxon>
        <taxon>Basidiomycota</taxon>
        <taxon>Agaricomycotina</taxon>
        <taxon>Agaricomycetes</taxon>
        <taxon>Thelephorales</taxon>
        <taxon>Thelephoraceae</taxon>
        <taxon>Thelephora</taxon>
    </lineage>
</organism>
<protein>
    <submittedName>
        <fullName evidence="1">Uncharacterized protein</fullName>
    </submittedName>
</protein>